<evidence type="ECO:0000256" key="2">
    <source>
        <dbReference type="ARBA" id="ARBA00022741"/>
    </source>
</evidence>
<evidence type="ECO:0000256" key="1">
    <source>
        <dbReference type="ARBA" id="ARBA00005290"/>
    </source>
</evidence>
<gene>
    <name evidence="6" type="ORF">FISHEDRAFT_79102</name>
</gene>
<comment type="subunit">
    <text evidence="5">Binds to RNA polymerase II (RNAPII).</text>
</comment>
<keyword evidence="7" id="KW-1185">Reference proteome</keyword>
<dbReference type="PANTHER" id="PTHR21231">
    <property type="entry name" value="XPA-BINDING PROTEIN 1-RELATED"/>
    <property type="match status" value="1"/>
</dbReference>
<keyword evidence="2 5" id="KW-0547">Nucleotide-binding</keyword>
<dbReference type="Gene3D" id="3.40.50.300">
    <property type="entry name" value="P-loop containing nucleotide triphosphate hydrolases"/>
    <property type="match status" value="1"/>
</dbReference>
<dbReference type="SUPFAM" id="SSF52540">
    <property type="entry name" value="P-loop containing nucleoside triphosphate hydrolases"/>
    <property type="match status" value="1"/>
</dbReference>
<dbReference type="GO" id="GO:0005737">
    <property type="term" value="C:cytoplasm"/>
    <property type="evidence" value="ECO:0007669"/>
    <property type="project" value="TreeGrafter"/>
</dbReference>
<accession>A0A0D7A0G2</accession>
<protein>
    <recommendedName>
        <fullName evidence="5">GPN-loop GTPase 2</fullName>
    </recommendedName>
</protein>
<sequence length="123" mass="14012">MVHEDVSPGLDDSDDEDTDELAAVHLHDAHYITDVSMYVSVLSLSLRMMLHLELPHINVLSKIDLISKYGQLDFNLDFYTEVQDLSYLEAVLSKSSLRYTELSMAIISLIKDYSLVRFETLAD</sequence>
<dbReference type="AlphaFoldDB" id="A0A0D7A0G2"/>
<evidence type="ECO:0000256" key="3">
    <source>
        <dbReference type="ARBA" id="ARBA00022801"/>
    </source>
</evidence>
<comment type="function">
    <text evidence="5">Small GTPase required for proper localization of RNA polymerase II and III (RNAPII and RNAPIII). May act at an RNAP assembly step prior to nuclear import.</text>
</comment>
<dbReference type="InterPro" id="IPR004130">
    <property type="entry name" value="Gpn"/>
</dbReference>
<dbReference type="InterPro" id="IPR027417">
    <property type="entry name" value="P-loop_NTPase"/>
</dbReference>
<dbReference type="GO" id="GO:0005525">
    <property type="term" value="F:GTP binding"/>
    <property type="evidence" value="ECO:0007669"/>
    <property type="project" value="UniProtKB-KW"/>
</dbReference>
<name>A0A0D7A0G2_9AGAR</name>
<evidence type="ECO:0000256" key="5">
    <source>
        <dbReference type="RuleBase" id="RU365059"/>
    </source>
</evidence>
<proteinExistence type="inferred from homology"/>
<organism evidence="6 7">
    <name type="scientific">Fistulina hepatica ATCC 64428</name>
    <dbReference type="NCBI Taxonomy" id="1128425"/>
    <lineage>
        <taxon>Eukaryota</taxon>
        <taxon>Fungi</taxon>
        <taxon>Dikarya</taxon>
        <taxon>Basidiomycota</taxon>
        <taxon>Agaricomycotina</taxon>
        <taxon>Agaricomycetes</taxon>
        <taxon>Agaricomycetidae</taxon>
        <taxon>Agaricales</taxon>
        <taxon>Fistulinaceae</taxon>
        <taxon>Fistulina</taxon>
    </lineage>
</organism>
<dbReference type="OrthoDB" id="5839at2759"/>
<comment type="similarity">
    <text evidence="1 5">Belongs to the GPN-loop GTPase family.</text>
</comment>
<dbReference type="EMBL" id="KN882153">
    <property type="protein sequence ID" value="KIY42869.1"/>
    <property type="molecule type" value="Genomic_DNA"/>
</dbReference>
<reference evidence="6 7" key="1">
    <citation type="journal article" date="2015" name="Fungal Genet. Biol.">
        <title>Evolution of novel wood decay mechanisms in Agaricales revealed by the genome sequences of Fistulina hepatica and Cylindrobasidium torrendii.</title>
        <authorList>
            <person name="Floudas D."/>
            <person name="Held B.W."/>
            <person name="Riley R."/>
            <person name="Nagy L.G."/>
            <person name="Koehler G."/>
            <person name="Ransdell A.S."/>
            <person name="Younus H."/>
            <person name="Chow J."/>
            <person name="Chiniquy J."/>
            <person name="Lipzen A."/>
            <person name="Tritt A."/>
            <person name="Sun H."/>
            <person name="Haridas S."/>
            <person name="LaButti K."/>
            <person name="Ohm R.A."/>
            <person name="Kues U."/>
            <person name="Blanchette R.A."/>
            <person name="Grigoriev I.V."/>
            <person name="Minto R.E."/>
            <person name="Hibbett D.S."/>
        </authorList>
    </citation>
    <scope>NUCLEOTIDE SEQUENCE [LARGE SCALE GENOMIC DNA]</scope>
    <source>
        <strain evidence="6 7">ATCC 64428</strain>
    </source>
</reference>
<dbReference type="GO" id="GO:0003924">
    <property type="term" value="F:GTPase activity"/>
    <property type="evidence" value="ECO:0007669"/>
    <property type="project" value="TreeGrafter"/>
</dbReference>
<evidence type="ECO:0000313" key="7">
    <source>
        <dbReference type="Proteomes" id="UP000054144"/>
    </source>
</evidence>
<dbReference type="Proteomes" id="UP000054144">
    <property type="component" value="Unassembled WGS sequence"/>
</dbReference>
<evidence type="ECO:0000313" key="6">
    <source>
        <dbReference type="EMBL" id="KIY42869.1"/>
    </source>
</evidence>
<evidence type="ECO:0000256" key="4">
    <source>
        <dbReference type="ARBA" id="ARBA00023134"/>
    </source>
</evidence>
<keyword evidence="4 5" id="KW-0342">GTP-binding</keyword>
<dbReference type="PANTHER" id="PTHR21231:SF3">
    <property type="entry name" value="GPN-LOOP GTPASE 2"/>
    <property type="match status" value="1"/>
</dbReference>
<dbReference type="Pfam" id="PF03029">
    <property type="entry name" value="ATP_bind_1"/>
    <property type="match status" value="1"/>
</dbReference>
<keyword evidence="3 5" id="KW-0378">Hydrolase</keyword>